<dbReference type="CDD" id="cd16922">
    <property type="entry name" value="HATPase_EvgS-ArcB-TorS-like"/>
    <property type="match status" value="1"/>
</dbReference>
<sequence length="1393" mass="158991">MCELPLSMTRSEEGSGFMSSKKKSWRHTLAVVLKAIKGNQFVWATFGSIAATLVNLFFLWISNDFYKMSNTYFTVSVCLLIFCTFCFAQASRSDGFFMTVGIGYGLVALLLIVGRGLQAKIIYLAADNDQFDSWQQIEMVVRLTELMSIMTGLFLARRTFKGWIPFILTALSNIIFLVFILLSICYWNIYPTCAQRIDYSDGSYVYKATIFRRVASATWCLWFSLCLGILVYRRKCFSKNVFIYLCIALVLRIFNLIINAQINYFDNNVVDVLQLSTRLASFIFIYMSVGTYVLRNPMDSLFHSLDLQQTALKNQMILVSWMIDQVPSIAILLDPKANINRVNARATESLKCTPINVLGTSLFDFIRFQDEAERDHVIGKFNQLVSEDVNDVLVVKTFSTKNEERRVIEWTFKLIKHGVTEQTPTFNKRSASSFEYWAKEQERLLEEARTNAERLVSMQENFVSNTSHEVMTPRNSVKIDRNFKLRTPLNCIVGVTDLLLLQKKKDETTDLITMIKTSANSLLALINDLLEFAKLKQGKMKLKYNDVDLRQFIENCIMSLGVLYDKGNLDLCYWVHKECPYIVRTDENRLRQVIFNILSNAVKFTPSGQITMIVRPTGPHTLEFDISDSGVGMTAEDLSQLFSRFFQSESHDMERRIGTGIGLSISKQLVQLMGGDITVTSQKGVGTTFKFTIDINPQEQPLGLDSSSSVRRTRSNSRPVTPRVQAGHHLFICLRNQHVAEFIHHAVNSDHKMEVKTFESMTELGDAARKAAGRVNIPCVTILIEQSQRHLLEFSELNLLCQAGILTQIIMVSPNSVVLDQHSELSENIPAMIPVEYTRRVFNVTRLCQLMNHMDRKAQVQAAASAVYTVPSITFQASPPIIFAKPKGKVPEKEPLTQRASEISSEEKNVAKTTSQERLLPIPDIVLQNQTNLLRNSSERKWSTESDAPTEKKDPRNLRILVVEDDKTNQKVIQLMMTRMGGIDLKIAENGEEGVKRFLEAHNSLQPYDCIFMDAQMPIMDGCKATAEIRRLEELRPELGHNHVTALTANALMDEKDQLFRTLVDDYMTKPVGYQTLLNKIQLLRSDMTLRLQLQWRVGMPLTNLKKDIQFKNYVTHNKELLAIMESLSAWSWKILYDNFYQSVIECCLFQSLTVSELNRFCCLAFSHSVLSEHNASSYSFQRPKYDLENVVYNSCLLATTLFFAGLKCDKLTTKGDDKTEEAFNLEIWRTLPSTLSLPSSTESKTLLKNQMLTELEYPWFMQLLENTYLADTDQPPGHCRNTLIYHYQNCASHKDLQRHTKTETKTETSIMGEEGKEEKKEWKDPTPEEKTEALQQRIESHMRQQEKKKSIVCSYFGLPTTDVENNKLLFPCNMCSKLIACNASGAATITLI</sequence>
<keyword evidence="8" id="KW-0472">Membrane</keyword>
<dbReference type="InterPro" id="IPR036097">
    <property type="entry name" value="HisK_dim/P_sf"/>
</dbReference>
<dbReference type="CDD" id="cd17546">
    <property type="entry name" value="REC_hyHK_CKI1_RcsC-like"/>
    <property type="match status" value="1"/>
</dbReference>
<feature type="transmembrane region" description="Helical" evidence="8">
    <location>
        <begin position="210"/>
        <end position="232"/>
    </location>
</feature>
<dbReference type="GO" id="GO:0005886">
    <property type="term" value="C:plasma membrane"/>
    <property type="evidence" value="ECO:0007669"/>
    <property type="project" value="TreeGrafter"/>
</dbReference>
<dbReference type="CDD" id="cd00082">
    <property type="entry name" value="HisKA"/>
    <property type="match status" value="1"/>
</dbReference>
<dbReference type="Pfam" id="PF02518">
    <property type="entry name" value="HATPase_c"/>
    <property type="match status" value="1"/>
</dbReference>
<dbReference type="GO" id="GO:0000155">
    <property type="term" value="F:phosphorelay sensor kinase activity"/>
    <property type="evidence" value="ECO:0007669"/>
    <property type="project" value="InterPro"/>
</dbReference>
<proteinExistence type="predicted"/>
<evidence type="ECO:0000313" key="11">
    <source>
        <dbReference type="EMBL" id="PRP72810.1"/>
    </source>
</evidence>
<dbReference type="InParanoid" id="A0A2P6MM87"/>
<dbReference type="InterPro" id="IPR033425">
    <property type="entry name" value="MASE3"/>
</dbReference>
<dbReference type="InterPro" id="IPR003594">
    <property type="entry name" value="HATPase_dom"/>
</dbReference>
<comment type="catalytic activity">
    <reaction evidence="1">
        <text>ATP + protein L-histidine = ADP + protein N-phospho-L-histidine.</text>
        <dbReference type="EC" id="2.7.13.3"/>
    </reaction>
</comment>
<dbReference type="Pfam" id="PF17159">
    <property type="entry name" value="MASE3"/>
    <property type="match status" value="1"/>
</dbReference>
<dbReference type="OrthoDB" id="20520at2759"/>
<evidence type="ECO:0000256" key="3">
    <source>
        <dbReference type="ARBA" id="ARBA00022553"/>
    </source>
</evidence>
<dbReference type="InterPro" id="IPR035965">
    <property type="entry name" value="PAS-like_dom_sf"/>
</dbReference>
<keyword evidence="5" id="KW-0418">Kinase</keyword>
<keyword evidence="12" id="KW-1185">Reference proteome</keyword>
<evidence type="ECO:0000256" key="2">
    <source>
        <dbReference type="ARBA" id="ARBA00012438"/>
    </source>
</evidence>
<dbReference type="Gene3D" id="1.10.287.130">
    <property type="match status" value="1"/>
</dbReference>
<evidence type="ECO:0000256" key="1">
    <source>
        <dbReference type="ARBA" id="ARBA00000085"/>
    </source>
</evidence>
<dbReference type="Gene3D" id="3.40.50.2300">
    <property type="match status" value="1"/>
</dbReference>
<feature type="region of interest" description="Disordered" evidence="7">
    <location>
        <begin position="700"/>
        <end position="721"/>
    </location>
</feature>
<dbReference type="Pfam" id="PF00072">
    <property type="entry name" value="Response_reg"/>
    <property type="match status" value="1"/>
</dbReference>
<keyword evidence="4" id="KW-0808">Transferase</keyword>
<dbReference type="SUPFAM" id="SSF47384">
    <property type="entry name" value="Homodimeric domain of signal transducing histidine kinase"/>
    <property type="match status" value="1"/>
</dbReference>
<dbReference type="InterPro" id="IPR004358">
    <property type="entry name" value="Sig_transdc_His_kin-like_C"/>
</dbReference>
<evidence type="ECO:0000259" key="10">
    <source>
        <dbReference type="PROSITE" id="PS50110"/>
    </source>
</evidence>
<feature type="transmembrane region" description="Helical" evidence="8">
    <location>
        <begin position="163"/>
        <end position="190"/>
    </location>
</feature>
<keyword evidence="8" id="KW-1133">Transmembrane helix</keyword>
<reference evidence="11 12" key="1">
    <citation type="journal article" date="2018" name="Genome Biol. Evol.">
        <title>Multiple Roots of Fruiting Body Formation in Amoebozoa.</title>
        <authorList>
            <person name="Hillmann F."/>
            <person name="Forbes G."/>
            <person name="Novohradska S."/>
            <person name="Ferling I."/>
            <person name="Riege K."/>
            <person name="Groth M."/>
            <person name="Westermann M."/>
            <person name="Marz M."/>
            <person name="Spaller T."/>
            <person name="Winckler T."/>
            <person name="Schaap P."/>
            <person name="Glockner G."/>
        </authorList>
    </citation>
    <scope>NUCLEOTIDE SEQUENCE [LARGE SCALE GENOMIC DNA]</scope>
    <source>
        <strain evidence="11 12">Jena</strain>
    </source>
</reference>
<dbReference type="FunFam" id="3.30.565.10:FF:000010">
    <property type="entry name" value="Sensor histidine kinase RcsC"/>
    <property type="match status" value="1"/>
</dbReference>
<dbReference type="EC" id="2.7.13.3" evidence="2"/>
<dbReference type="SUPFAM" id="SSF52172">
    <property type="entry name" value="CheY-like"/>
    <property type="match status" value="1"/>
</dbReference>
<dbReference type="InterPro" id="IPR005467">
    <property type="entry name" value="His_kinase_dom"/>
</dbReference>
<gene>
    <name evidence="11" type="ORF">PROFUN_07710</name>
</gene>
<feature type="transmembrane region" description="Helical" evidence="8">
    <location>
        <begin position="272"/>
        <end position="294"/>
    </location>
</feature>
<feature type="transmembrane region" description="Helical" evidence="8">
    <location>
        <begin position="96"/>
        <end position="114"/>
    </location>
</feature>
<feature type="region of interest" description="Disordered" evidence="7">
    <location>
        <begin position="889"/>
        <end position="915"/>
    </location>
</feature>
<feature type="transmembrane region" description="Helical" evidence="8">
    <location>
        <begin position="41"/>
        <end position="60"/>
    </location>
</feature>
<feature type="domain" description="Histidine kinase" evidence="9">
    <location>
        <begin position="480"/>
        <end position="697"/>
    </location>
</feature>
<comment type="caution">
    <text evidence="11">The sequence shown here is derived from an EMBL/GenBank/DDBJ whole genome shotgun (WGS) entry which is preliminary data.</text>
</comment>
<feature type="compositionally biased region" description="Basic and acidic residues" evidence="7">
    <location>
        <begin position="1314"/>
        <end position="1330"/>
    </location>
</feature>
<evidence type="ECO:0000256" key="4">
    <source>
        <dbReference type="ARBA" id="ARBA00022679"/>
    </source>
</evidence>
<protein>
    <recommendedName>
        <fullName evidence="2">histidine kinase</fullName>
        <ecNumber evidence="2">2.7.13.3</ecNumber>
    </recommendedName>
</protein>
<evidence type="ECO:0000256" key="7">
    <source>
        <dbReference type="SAM" id="MobiDB-lite"/>
    </source>
</evidence>
<evidence type="ECO:0000256" key="8">
    <source>
        <dbReference type="SAM" id="Phobius"/>
    </source>
</evidence>
<feature type="transmembrane region" description="Helical" evidence="8">
    <location>
        <begin position="241"/>
        <end position="260"/>
    </location>
</feature>
<dbReference type="PANTHER" id="PTHR43047">
    <property type="entry name" value="TWO-COMPONENT HISTIDINE PROTEIN KINASE"/>
    <property type="match status" value="1"/>
</dbReference>
<dbReference type="InterPro" id="IPR011006">
    <property type="entry name" value="CheY-like_superfamily"/>
</dbReference>
<evidence type="ECO:0000313" key="12">
    <source>
        <dbReference type="Proteomes" id="UP000241769"/>
    </source>
</evidence>
<dbReference type="PROSITE" id="PS50110">
    <property type="entry name" value="RESPONSE_REGULATORY"/>
    <property type="match status" value="1"/>
</dbReference>
<evidence type="ECO:0000259" key="9">
    <source>
        <dbReference type="PROSITE" id="PS50109"/>
    </source>
</evidence>
<name>A0A2P6MM87_9EUKA</name>
<feature type="transmembrane region" description="Helical" evidence="8">
    <location>
        <begin position="72"/>
        <end position="90"/>
    </location>
</feature>
<dbReference type="SUPFAM" id="SSF55785">
    <property type="entry name" value="PYP-like sensor domain (PAS domain)"/>
    <property type="match status" value="1"/>
</dbReference>
<dbReference type="PROSITE" id="PS50109">
    <property type="entry name" value="HIS_KIN"/>
    <property type="match status" value="1"/>
</dbReference>
<dbReference type="SMART" id="SM00448">
    <property type="entry name" value="REC"/>
    <property type="match status" value="1"/>
</dbReference>
<dbReference type="PANTHER" id="PTHR43047:SF69">
    <property type="entry name" value="HISTIDINE KINASE CONTAINING CHEY-HOMOLOGOUS RECEIVER DOMAIN-RELATED"/>
    <property type="match status" value="1"/>
</dbReference>
<feature type="domain" description="Response regulatory" evidence="10">
    <location>
        <begin position="959"/>
        <end position="1085"/>
    </location>
</feature>
<dbReference type="Pfam" id="PF00512">
    <property type="entry name" value="HisKA"/>
    <property type="match status" value="1"/>
</dbReference>
<dbReference type="InterPro" id="IPR003661">
    <property type="entry name" value="HisK_dim/P_dom"/>
</dbReference>
<dbReference type="InterPro" id="IPR036890">
    <property type="entry name" value="HATPase_C_sf"/>
</dbReference>
<keyword evidence="8" id="KW-0812">Transmembrane</keyword>
<dbReference type="STRING" id="1890364.A0A2P6MM87"/>
<dbReference type="EMBL" id="MDYQ01000812">
    <property type="protein sequence ID" value="PRP72810.1"/>
    <property type="molecule type" value="Genomic_DNA"/>
</dbReference>
<dbReference type="PRINTS" id="PR00344">
    <property type="entry name" value="BCTRLSENSOR"/>
</dbReference>
<organism evidence="11 12">
    <name type="scientific">Planoprotostelium fungivorum</name>
    <dbReference type="NCBI Taxonomy" id="1890364"/>
    <lineage>
        <taxon>Eukaryota</taxon>
        <taxon>Amoebozoa</taxon>
        <taxon>Evosea</taxon>
        <taxon>Variosea</taxon>
        <taxon>Cavosteliida</taxon>
        <taxon>Cavosteliaceae</taxon>
        <taxon>Planoprotostelium</taxon>
    </lineage>
</organism>
<feature type="modified residue" description="4-aspartylphosphate" evidence="6">
    <location>
        <position position="1014"/>
    </location>
</feature>
<dbReference type="GO" id="GO:0009927">
    <property type="term" value="F:histidine phosphotransfer kinase activity"/>
    <property type="evidence" value="ECO:0007669"/>
    <property type="project" value="TreeGrafter"/>
</dbReference>
<feature type="compositionally biased region" description="Low complexity" evidence="7">
    <location>
        <begin position="706"/>
        <end position="721"/>
    </location>
</feature>
<evidence type="ECO:0000256" key="6">
    <source>
        <dbReference type="PROSITE-ProRule" id="PRU00169"/>
    </source>
</evidence>
<dbReference type="Gene3D" id="3.30.450.20">
    <property type="entry name" value="PAS domain"/>
    <property type="match status" value="1"/>
</dbReference>
<dbReference type="Proteomes" id="UP000241769">
    <property type="component" value="Unassembled WGS sequence"/>
</dbReference>
<accession>A0A2P6MM87</accession>
<evidence type="ECO:0000256" key="5">
    <source>
        <dbReference type="ARBA" id="ARBA00022777"/>
    </source>
</evidence>
<dbReference type="Gene3D" id="3.30.565.10">
    <property type="entry name" value="Histidine kinase-like ATPase, C-terminal domain"/>
    <property type="match status" value="1"/>
</dbReference>
<dbReference type="SMART" id="SM00388">
    <property type="entry name" value="HisKA"/>
    <property type="match status" value="1"/>
</dbReference>
<dbReference type="SUPFAM" id="SSF55874">
    <property type="entry name" value="ATPase domain of HSP90 chaperone/DNA topoisomerase II/histidine kinase"/>
    <property type="match status" value="1"/>
</dbReference>
<dbReference type="SMART" id="SM00387">
    <property type="entry name" value="HATPase_c"/>
    <property type="match status" value="1"/>
</dbReference>
<feature type="region of interest" description="Disordered" evidence="7">
    <location>
        <begin position="1299"/>
        <end position="1330"/>
    </location>
</feature>
<keyword evidence="3 6" id="KW-0597">Phosphoprotein</keyword>
<dbReference type="InterPro" id="IPR001789">
    <property type="entry name" value="Sig_transdc_resp-reg_receiver"/>
</dbReference>